<evidence type="ECO:0000313" key="2">
    <source>
        <dbReference type="Proteomes" id="UP000215059"/>
    </source>
</evidence>
<accession>A0A235FCW6</accession>
<gene>
    <name evidence="1" type="ORF">CGZ90_01665</name>
</gene>
<keyword evidence="2" id="KW-1185">Reference proteome</keyword>
<organism evidence="1 2">
    <name type="scientific">Fictibacillus aquaticus</name>
    <dbReference type="NCBI Taxonomy" id="2021314"/>
    <lineage>
        <taxon>Bacteria</taxon>
        <taxon>Bacillati</taxon>
        <taxon>Bacillota</taxon>
        <taxon>Bacilli</taxon>
        <taxon>Bacillales</taxon>
        <taxon>Fictibacillaceae</taxon>
        <taxon>Fictibacillus</taxon>
    </lineage>
</organism>
<evidence type="ECO:0008006" key="3">
    <source>
        <dbReference type="Google" id="ProtNLM"/>
    </source>
</evidence>
<dbReference type="SUPFAM" id="SSF53474">
    <property type="entry name" value="alpha/beta-Hydrolases"/>
    <property type="match status" value="1"/>
</dbReference>
<comment type="caution">
    <text evidence="1">The sequence shown here is derived from an EMBL/GenBank/DDBJ whole genome shotgun (WGS) entry which is preliminary data.</text>
</comment>
<sequence>MTKIAVAVLHGIGRQDEHFSELFSQNLTEQFSRYLSADTKKPEKEVVIQPIYWGSVFQEKEEDIWRLLSASGNLHYAELRQFVIHFLGDAIAYQPSGQHNQNYEKVHQVFADGLRLLSEAAGEKAPLYIIAHSLGTIITSNYFYDLQSIPDRIPISVQKTMKTTPLENGSTLAGFFSLGSPLALWSLRYSDFDSPISVPSPKLSAYHPELSGKWINIYDKDDVFGFPLKPISEGYNHAVEADMEINTGSWPASLTPLSHMHYFTSEKITDIIAKTLAAAWRTVNL</sequence>
<evidence type="ECO:0000313" key="1">
    <source>
        <dbReference type="EMBL" id="OYD58635.1"/>
    </source>
</evidence>
<dbReference type="AlphaFoldDB" id="A0A235FCW6"/>
<name>A0A235FCW6_9BACL</name>
<reference evidence="1 2" key="1">
    <citation type="submission" date="2017-07" db="EMBL/GenBank/DDBJ databases">
        <title>Fictibacillus sp. nov. GDSW-R2A3 Genome sequencing and assembly.</title>
        <authorList>
            <person name="Mayilraj S."/>
        </authorList>
    </citation>
    <scope>NUCLEOTIDE SEQUENCE [LARGE SCALE GENOMIC DNA]</scope>
    <source>
        <strain evidence="1 2">GDSW-R2A3</strain>
    </source>
</reference>
<dbReference type="RefSeq" id="WP_094250596.1">
    <property type="nucleotide sequence ID" value="NZ_JBHLXL010000001.1"/>
</dbReference>
<protein>
    <recommendedName>
        <fullName evidence="3">Chemotaxis protein</fullName>
    </recommendedName>
</protein>
<dbReference type="OrthoDB" id="70513at2"/>
<dbReference type="Proteomes" id="UP000215059">
    <property type="component" value="Unassembled WGS sequence"/>
</dbReference>
<dbReference type="InterPro" id="IPR029058">
    <property type="entry name" value="AB_hydrolase_fold"/>
</dbReference>
<dbReference type="EMBL" id="NOII01000001">
    <property type="protein sequence ID" value="OYD58635.1"/>
    <property type="molecule type" value="Genomic_DNA"/>
</dbReference>
<proteinExistence type="predicted"/>